<dbReference type="PROSITE" id="PS51257">
    <property type="entry name" value="PROKAR_LIPOPROTEIN"/>
    <property type="match status" value="1"/>
</dbReference>
<dbReference type="EMBL" id="KE504130">
    <property type="protein sequence ID" value="EPT03395.1"/>
    <property type="molecule type" value="Genomic_DNA"/>
</dbReference>
<dbReference type="GO" id="GO:0008374">
    <property type="term" value="F:O-acyltransferase activity"/>
    <property type="evidence" value="ECO:0007669"/>
    <property type="project" value="InterPro"/>
</dbReference>
<feature type="transmembrane region" description="Helical" evidence="8">
    <location>
        <begin position="348"/>
        <end position="365"/>
    </location>
</feature>
<keyword evidence="4" id="KW-0808">Transferase</keyword>
<dbReference type="InParanoid" id="S8FYV6"/>
<evidence type="ECO:0000256" key="5">
    <source>
        <dbReference type="ARBA" id="ARBA00022692"/>
    </source>
</evidence>
<dbReference type="eggNOG" id="ENOG502SHW9">
    <property type="taxonomic scope" value="Eukaryota"/>
</dbReference>
<proteinExistence type="inferred from homology"/>
<comment type="similarity">
    <text evidence="3">Belongs to the wax synthase family.</text>
</comment>
<evidence type="ECO:0000256" key="6">
    <source>
        <dbReference type="ARBA" id="ARBA00022989"/>
    </source>
</evidence>
<keyword evidence="5 8" id="KW-0812">Transmembrane</keyword>
<protein>
    <recommendedName>
        <fullName evidence="9">Wax synthase domain-containing protein</fullName>
    </recommendedName>
</protein>
<evidence type="ECO:0000256" key="4">
    <source>
        <dbReference type="ARBA" id="ARBA00022679"/>
    </source>
</evidence>
<gene>
    <name evidence="10" type="ORF">FOMPIDRAFT_1116127</name>
</gene>
<comment type="pathway">
    <text evidence="2">Secondary metabolite biosynthesis.</text>
</comment>
<feature type="transmembrane region" description="Helical" evidence="8">
    <location>
        <begin position="46"/>
        <end position="66"/>
    </location>
</feature>
<evidence type="ECO:0000313" key="11">
    <source>
        <dbReference type="Proteomes" id="UP000015241"/>
    </source>
</evidence>
<evidence type="ECO:0000256" key="2">
    <source>
        <dbReference type="ARBA" id="ARBA00005179"/>
    </source>
</evidence>
<dbReference type="Proteomes" id="UP000015241">
    <property type="component" value="Unassembled WGS sequence"/>
</dbReference>
<dbReference type="AlphaFoldDB" id="S8FYV6"/>
<accession>S8FYV6</accession>
<keyword evidence="11" id="KW-1185">Reference proteome</keyword>
<dbReference type="GO" id="GO:0006629">
    <property type="term" value="P:lipid metabolic process"/>
    <property type="evidence" value="ECO:0007669"/>
    <property type="project" value="InterPro"/>
</dbReference>
<dbReference type="PANTHER" id="PTHR31595">
    <property type="entry name" value="LONG-CHAIN-ALCOHOL O-FATTY-ACYLTRANSFERASE 3-RELATED"/>
    <property type="match status" value="1"/>
</dbReference>
<dbReference type="Pfam" id="PF13813">
    <property type="entry name" value="MBOAT_2"/>
    <property type="match status" value="1"/>
</dbReference>
<feature type="transmembrane region" description="Helical" evidence="8">
    <location>
        <begin position="303"/>
        <end position="336"/>
    </location>
</feature>
<feature type="transmembrane region" description="Helical" evidence="8">
    <location>
        <begin position="73"/>
        <end position="93"/>
    </location>
</feature>
<evidence type="ECO:0000256" key="8">
    <source>
        <dbReference type="SAM" id="Phobius"/>
    </source>
</evidence>
<name>S8FYV6_FOMSC</name>
<evidence type="ECO:0000256" key="1">
    <source>
        <dbReference type="ARBA" id="ARBA00004141"/>
    </source>
</evidence>
<dbReference type="PANTHER" id="PTHR31595:SF57">
    <property type="entry name" value="OS04G0481900 PROTEIN"/>
    <property type="match status" value="1"/>
</dbReference>
<dbReference type="InterPro" id="IPR032805">
    <property type="entry name" value="Wax_synthase_dom"/>
</dbReference>
<evidence type="ECO:0000256" key="7">
    <source>
        <dbReference type="ARBA" id="ARBA00023136"/>
    </source>
</evidence>
<keyword evidence="7 8" id="KW-0472">Membrane</keyword>
<evidence type="ECO:0000256" key="3">
    <source>
        <dbReference type="ARBA" id="ARBA00007282"/>
    </source>
</evidence>
<reference evidence="10 11" key="1">
    <citation type="journal article" date="2012" name="Science">
        <title>The Paleozoic origin of enzymatic lignin decomposition reconstructed from 31 fungal genomes.</title>
        <authorList>
            <person name="Floudas D."/>
            <person name="Binder M."/>
            <person name="Riley R."/>
            <person name="Barry K."/>
            <person name="Blanchette R.A."/>
            <person name="Henrissat B."/>
            <person name="Martinez A.T."/>
            <person name="Otillar R."/>
            <person name="Spatafora J.W."/>
            <person name="Yadav J.S."/>
            <person name="Aerts A."/>
            <person name="Benoit I."/>
            <person name="Boyd A."/>
            <person name="Carlson A."/>
            <person name="Copeland A."/>
            <person name="Coutinho P.M."/>
            <person name="de Vries R.P."/>
            <person name="Ferreira P."/>
            <person name="Findley K."/>
            <person name="Foster B."/>
            <person name="Gaskell J."/>
            <person name="Glotzer D."/>
            <person name="Gorecki P."/>
            <person name="Heitman J."/>
            <person name="Hesse C."/>
            <person name="Hori C."/>
            <person name="Igarashi K."/>
            <person name="Jurgens J.A."/>
            <person name="Kallen N."/>
            <person name="Kersten P."/>
            <person name="Kohler A."/>
            <person name="Kuees U."/>
            <person name="Kumar T.K.A."/>
            <person name="Kuo A."/>
            <person name="LaButti K."/>
            <person name="Larrondo L.F."/>
            <person name="Lindquist E."/>
            <person name="Ling A."/>
            <person name="Lombard V."/>
            <person name="Lucas S."/>
            <person name="Lundell T."/>
            <person name="Martin R."/>
            <person name="McLaughlin D.J."/>
            <person name="Morgenstern I."/>
            <person name="Morin E."/>
            <person name="Murat C."/>
            <person name="Nagy L.G."/>
            <person name="Nolan M."/>
            <person name="Ohm R.A."/>
            <person name="Patyshakuliyeva A."/>
            <person name="Rokas A."/>
            <person name="Ruiz-Duenas F.J."/>
            <person name="Sabat G."/>
            <person name="Salamov A."/>
            <person name="Samejima M."/>
            <person name="Schmutz J."/>
            <person name="Slot J.C."/>
            <person name="St John F."/>
            <person name="Stenlid J."/>
            <person name="Sun H."/>
            <person name="Sun S."/>
            <person name="Syed K."/>
            <person name="Tsang A."/>
            <person name="Wiebenga A."/>
            <person name="Young D."/>
            <person name="Pisabarro A."/>
            <person name="Eastwood D.C."/>
            <person name="Martin F."/>
            <person name="Cullen D."/>
            <person name="Grigoriev I.V."/>
            <person name="Hibbett D.S."/>
        </authorList>
    </citation>
    <scope>NUCLEOTIDE SEQUENCE</scope>
    <source>
        <strain evidence="11">FP-58527</strain>
    </source>
</reference>
<evidence type="ECO:0000259" key="9">
    <source>
        <dbReference type="Pfam" id="PF13813"/>
    </source>
</evidence>
<organism evidence="10 11">
    <name type="scientific">Fomitopsis schrenkii</name>
    <name type="common">Brown rot fungus</name>
    <dbReference type="NCBI Taxonomy" id="2126942"/>
    <lineage>
        <taxon>Eukaryota</taxon>
        <taxon>Fungi</taxon>
        <taxon>Dikarya</taxon>
        <taxon>Basidiomycota</taxon>
        <taxon>Agaricomycotina</taxon>
        <taxon>Agaricomycetes</taxon>
        <taxon>Polyporales</taxon>
        <taxon>Fomitopsis</taxon>
    </lineage>
</organism>
<dbReference type="STRING" id="743788.S8FYV6"/>
<dbReference type="HOGENOM" id="CLU_034105_1_0_1"/>
<keyword evidence="6 8" id="KW-1133">Transmembrane helix</keyword>
<sequence length="433" mass="48636">MGKSTSTTHHPSNLISLFSCRIYQGAVSTYEEIVPPLERRQQLTAASLPPVLLGPSLPFFLLAYLARRADTHLIRLLILPTAVTSTLYFTYHYKIEDHRYRMIEFTRFLVGYYIIGKSLNFAFTREGRFKIGEKKLKRIGDAQPRRTVDADPFPSWFQDGLELACTMRGIGWDFGHDIYVPPRTTSTERRQFLVDAALNFLKHFLAVDLCDSLVKLVPGVGSPEGGSMFLPDPTLHLRYSLSTAIHILSGLMVVFGIEAGNDVVGLLAVGLFRSAPTSWYPLYDSPWRATSLHDFWGRRWHQILRHMFFSFGGYPGLWIGGKAGLVLGTFLASGMYHALGLQMSDHRVVLFFVLQGTGILLENAYRRCTGRRVGGVAGWCWTAFWVIVLGQMCTDAWSIGGLPGAILVPEQLSIVRCFVFPAVRYLARCVVSR</sequence>
<evidence type="ECO:0000313" key="10">
    <source>
        <dbReference type="EMBL" id="EPT03395.1"/>
    </source>
</evidence>
<feature type="transmembrane region" description="Helical" evidence="8">
    <location>
        <begin position="105"/>
        <end position="123"/>
    </location>
</feature>
<dbReference type="InterPro" id="IPR044851">
    <property type="entry name" value="Wax_synthase"/>
</dbReference>
<dbReference type="OrthoDB" id="1077582at2759"/>
<dbReference type="GO" id="GO:0016020">
    <property type="term" value="C:membrane"/>
    <property type="evidence" value="ECO:0007669"/>
    <property type="project" value="UniProtKB-SubCell"/>
</dbReference>
<feature type="domain" description="Wax synthase" evidence="9">
    <location>
        <begin position="279"/>
        <end position="353"/>
    </location>
</feature>
<comment type="subcellular location">
    <subcellularLocation>
        <location evidence="1">Membrane</location>
        <topology evidence="1">Multi-pass membrane protein</topology>
    </subcellularLocation>
</comment>